<dbReference type="EnsemblMetazoa" id="XM_012204394.1">
    <property type="protein sequence ID" value="XP_012059784.1"/>
    <property type="gene ID" value="LOC105622993"/>
</dbReference>
<evidence type="ECO:0000256" key="8">
    <source>
        <dbReference type="ARBA" id="ARBA00023170"/>
    </source>
</evidence>
<dbReference type="Pfam" id="PF02949">
    <property type="entry name" value="7tm_6"/>
    <property type="match status" value="1"/>
</dbReference>
<reference evidence="10" key="2">
    <citation type="submission" date="2016-04" db="UniProtKB">
        <authorList>
            <consortium name="EnsemblMetazoa"/>
        </authorList>
    </citation>
    <scope>IDENTIFICATION</scope>
</reference>
<dbReference type="PANTHER" id="PTHR21137">
    <property type="entry name" value="ODORANT RECEPTOR"/>
    <property type="match status" value="1"/>
</dbReference>
<dbReference type="PANTHER" id="PTHR21137:SF35">
    <property type="entry name" value="ODORANT RECEPTOR 19A-RELATED"/>
    <property type="match status" value="1"/>
</dbReference>
<keyword evidence="8" id="KW-0675">Receptor</keyword>
<dbReference type="OrthoDB" id="6597368at2759"/>
<evidence type="ECO:0000256" key="2">
    <source>
        <dbReference type="ARBA" id="ARBA00022475"/>
    </source>
</evidence>
<organism evidence="10 11">
    <name type="scientific">Atta cephalotes</name>
    <name type="common">Leafcutter ant</name>
    <dbReference type="NCBI Taxonomy" id="12957"/>
    <lineage>
        <taxon>Eukaryota</taxon>
        <taxon>Metazoa</taxon>
        <taxon>Ecdysozoa</taxon>
        <taxon>Arthropoda</taxon>
        <taxon>Hexapoda</taxon>
        <taxon>Insecta</taxon>
        <taxon>Pterygota</taxon>
        <taxon>Neoptera</taxon>
        <taxon>Endopterygota</taxon>
        <taxon>Hymenoptera</taxon>
        <taxon>Apocrita</taxon>
        <taxon>Aculeata</taxon>
        <taxon>Formicoidea</taxon>
        <taxon>Formicidae</taxon>
        <taxon>Myrmicinae</taxon>
        <taxon>Atta</taxon>
    </lineage>
</organism>
<dbReference type="KEGG" id="acep:105622993"/>
<keyword evidence="9" id="KW-0807">Transducer</keyword>
<comment type="subcellular location">
    <subcellularLocation>
        <location evidence="1">Cell membrane</location>
        <topology evidence="1">Multi-pass membrane protein</topology>
    </subcellularLocation>
</comment>
<evidence type="ECO:0000256" key="1">
    <source>
        <dbReference type="ARBA" id="ARBA00004651"/>
    </source>
</evidence>
<dbReference type="GO" id="GO:0004984">
    <property type="term" value="F:olfactory receptor activity"/>
    <property type="evidence" value="ECO:0007669"/>
    <property type="project" value="InterPro"/>
</dbReference>
<keyword evidence="3" id="KW-0716">Sensory transduction</keyword>
<keyword evidence="7" id="KW-0472">Membrane</keyword>
<evidence type="ECO:0000256" key="3">
    <source>
        <dbReference type="ARBA" id="ARBA00022606"/>
    </source>
</evidence>
<evidence type="ECO:0000256" key="7">
    <source>
        <dbReference type="ARBA" id="ARBA00023136"/>
    </source>
</evidence>
<dbReference type="GO" id="GO:0005886">
    <property type="term" value="C:plasma membrane"/>
    <property type="evidence" value="ECO:0007669"/>
    <property type="project" value="UniProtKB-SubCell"/>
</dbReference>
<evidence type="ECO:0000256" key="4">
    <source>
        <dbReference type="ARBA" id="ARBA00022692"/>
    </source>
</evidence>
<keyword evidence="11" id="KW-1185">Reference proteome</keyword>
<dbReference type="GO" id="GO:0005549">
    <property type="term" value="F:odorant binding"/>
    <property type="evidence" value="ECO:0007669"/>
    <property type="project" value="InterPro"/>
</dbReference>
<dbReference type="GO" id="GO:0007165">
    <property type="term" value="P:signal transduction"/>
    <property type="evidence" value="ECO:0007669"/>
    <property type="project" value="UniProtKB-KW"/>
</dbReference>
<gene>
    <name evidence="10" type="primary">105622993</name>
</gene>
<evidence type="ECO:0000313" key="11">
    <source>
        <dbReference type="Proteomes" id="UP000005205"/>
    </source>
</evidence>
<name>A0A158NQH6_ATTCE</name>
<dbReference type="Proteomes" id="UP000005205">
    <property type="component" value="Unassembled WGS sequence"/>
</dbReference>
<dbReference type="InParanoid" id="A0A158NQH6"/>
<keyword evidence="4" id="KW-0812">Transmembrane</keyword>
<keyword evidence="6" id="KW-1133">Transmembrane helix</keyword>
<evidence type="ECO:0000256" key="5">
    <source>
        <dbReference type="ARBA" id="ARBA00022725"/>
    </source>
</evidence>
<accession>A0A158NQH6</accession>
<reference evidence="11" key="1">
    <citation type="journal article" date="2011" name="PLoS Genet.">
        <title>The genome sequence of the leaf-cutter ant Atta cephalotes reveals insights into its obligate symbiotic lifestyle.</title>
        <authorList>
            <person name="Suen G."/>
            <person name="Teiling C."/>
            <person name="Li L."/>
            <person name="Holt C."/>
            <person name="Abouheif E."/>
            <person name="Bornberg-Bauer E."/>
            <person name="Bouffard P."/>
            <person name="Caldera E.J."/>
            <person name="Cash E."/>
            <person name="Cavanaugh A."/>
            <person name="Denas O."/>
            <person name="Elhaik E."/>
            <person name="Fave M.J."/>
            <person name="Gadau J."/>
            <person name="Gibson J.D."/>
            <person name="Graur D."/>
            <person name="Grubbs K.J."/>
            <person name="Hagen D.E."/>
            <person name="Harkins T.T."/>
            <person name="Helmkampf M."/>
            <person name="Hu H."/>
            <person name="Johnson B.R."/>
            <person name="Kim J."/>
            <person name="Marsh S.E."/>
            <person name="Moeller J.A."/>
            <person name="Munoz-Torres M.C."/>
            <person name="Murphy M.C."/>
            <person name="Naughton M.C."/>
            <person name="Nigam S."/>
            <person name="Overson R."/>
            <person name="Rajakumar R."/>
            <person name="Reese J.T."/>
            <person name="Scott J.J."/>
            <person name="Smith C.R."/>
            <person name="Tao S."/>
            <person name="Tsutsui N.D."/>
            <person name="Viljakainen L."/>
            <person name="Wissler L."/>
            <person name="Yandell M.D."/>
            <person name="Zimmer F."/>
            <person name="Taylor J."/>
            <person name="Slater S.C."/>
            <person name="Clifton S.W."/>
            <person name="Warren W.C."/>
            <person name="Elsik C.G."/>
            <person name="Smith C.D."/>
            <person name="Weinstock G.M."/>
            <person name="Gerardo N.M."/>
            <person name="Currie C.R."/>
        </authorList>
    </citation>
    <scope>NUCLEOTIDE SEQUENCE [LARGE SCALE GENOMIC DNA]</scope>
</reference>
<dbReference type="EMBL" id="ADTU01023288">
    <property type="status" value="NOT_ANNOTATED_CDS"/>
    <property type="molecule type" value="Genomic_DNA"/>
</dbReference>
<proteinExistence type="predicted"/>
<keyword evidence="2" id="KW-1003">Cell membrane</keyword>
<protein>
    <submittedName>
        <fullName evidence="10">Uncharacterized protein</fullName>
    </submittedName>
</protein>
<evidence type="ECO:0000256" key="6">
    <source>
        <dbReference type="ARBA" id="ARBA00022989"/>
    </source>
</evidence>
<sequence length="228" mass="26394">MEIWVVLEAMDLARIDSRHSNLIKFINRQPSSKSMMCSEKIQTGGPMNLQKTKIVSTNSVKLIIDNVSIQNVEEYVSWISPLNWISKTAELARRVGIGIITIYCEILNESAAFFATVAQLRYFINTRTLPLYDWVPYDISSTTAFWATMLHQTIALILCANASVAHETLISGFMIQICAQLDILCYRARTLPELLQEAWQYSNSKEDFKMRERQLIREIVHHHRYVYR</sequence>
<keyword evidence="5" id="KW-0552">Olfaction</keyword>
<dbReference type="InterPro" id="IPR004117">
    <property type="entry name" value="7tm6_olfct_rcpt"/>
</dbReference>
<dbReference type="AlphaFoldDB" id="A0A158NQH6"/>
<evidence type="ECO:0000256" key="9">
    <source>
        <dbReference type="ARBA" id="ARBA00023224"/>
    </source>
</evidence>
<dbReference type="EMBL" id="ADTU01023289">
    <property type="status" value="NOT_ANNOTATED_CDS"/>
    <property type="molecule type" value="Genomic_DNA"/>
</dbReference>
<evidence type="ECO:0000313" key="10">
    <source>
        <dbReference type="EnsemblMetazoa" id="XP_012059784.1"/>
    </source>
</evidence>